<dbReference type="PANTHER" id="PTHR33095">
    <property type="entry name" value="OS07G0619500 PROTEIN"/>
    <property type="match status" value="1"/>
</dbReference>
<feature type="region of interest" description="Disordered" evidence="1">
    <location>
        <begin position="40"/>
        <end position="74"/>
    </location>
</feature>
<protein>
    <submittedName>
        <fullName evidence="2">Uncharacterized protein</fullName>
    </submittedName>
</protein>
<name>A0A7J7CDE1_TRIWF</name>
<dbReference type="InterPro" id="IPR012442">
    <property type="entry name" value="DUF1645_plant"/>
</dbReference>
<dbReference type="AlphaFoldDB" id="A0A7J7CDE1"/>
<dbReference type="InParanoid" id="A0A7J7CDE1"/>
<dbReference type="Pfam" id="PF07816">
    <property type="entry name" value="DUF1645"/>
    <property type="match status" value="1"/>
</dbReference>
<dbReference type="PANTHER" id="PTHR33095:SF23">
    <property type="entry name" value="DUF1645 FAMILY PROTEIN"/>
    <property type="match status" value="1"/>
</dbReference>
<dbReference type="EMBL" id="JAAARO010000018">
    <property type="protein sequence ID" value="KAF5732149.1"/>
    <property type="molecule type" value="Genomic_DNA"/>
</dbReference>
<dbReference type="FunCoup" id="A0A7J7CDE1">
    <property type="interactions" value="37"/>
</dbReference>
<reference evidence="2 3" key="1">
    <citation type="journal article" date="2020" name="Nat. Commun.">
        <title>Genome of Tripterygium wilfordii and identification of cytochrome P450 involved in triptolide biosynthesis.</title>
        <authorList>
            <person name="Tu L."/>
            <person name="Su P."/>
            <person name="Zhang Z."/>
            <person name="Gao L."/>
            <person name="Wang J."/>
            <person name="Hu T."/>
            <person name="Zhou J."/>
            <person name="Zhang Y."/>
            <person name="Zhao Y."/>
            <person name="Liu Y."/>
            <person name="Song Y."/>
            <person name="Tong Y."/>
            <person name="Lu Y."/>
            <person name="Yang J."/>
            <person name="Xu C."/>
            <person name="Jia M."/>
            <person name="Peters R.J."/>
            <person name="Huang L."/>
            <person name="Gao W."/>
        </authorList>
    </citation>
    <scope>NUCLEOTIDE SEQUENCE [LARGE SCALE GENOMIC DNA]</scope>
    <source>
        <strain evidence="3">cv. XIE 37</strain>
        <tissue evidence="2">Leaf</tissue>
    </source>
</reference>
<evidence type="ECO:0000313" key="3">
    <source>
        <dbReference type="Proteomes" id="UP000593562"/>
    </source>
</evidence>
<gene>
    <name evidence="2" type="ORF">HS088_TW18G00839</name>
</gene>
<comment type="caution">
    <text evidence="2">The sequence shown here is derived from an EMBL/GenBank/DDBJ whole genome shotgun (WGS) entry which is preliminary data.</text>
</comment>
<evidence type="ECO:0000313" key="2">
    <source>
        <dbReference type="EMBL" id="KAF5732149.1"/>
    </source>
</evidence>
<proteinExistence type="predicted"/>
<sequence length="214" mass="23932">MQESSSLLSVSPEGSPSFNTYSSGKHSEIAARVVQEFKNETDSDSDFHYLSTERCKQPELDNHDDNNDGDKSDGEFEFSIVCREEESIPITADDIFYNGQIRPVYPLFNTDLLSNSLCAINEEPATMKTKATPYPLPLRQLFSEERELTYTTCSSSEADELDGPEPGTYCVWRPKKAGESLPRPSDKITGSSKRWKFRNLCIGATATARTRSCS</sequence>
<dbReference type="Proteomes" id="UP000593562">
    <property type="component" value="Unassembled WGS sequence"/>
</dbReference>
<accession>A0A7J7CDE1</accession>
<evidence type="ECO:0000256" key="1">
    <source>
        <dbReference type="SAM" id="MobiDB-lite"/>
    </source>
</evidence>
<feature type="region of interest" description="Disordered" evidence="1">
    <location>
        <begin position="1"/>
        <end position="23"/>
    </location>
</feature>
<feature type="compositionally biased region" description="Low complexity" evidence="1">
    <location>
        <begin position="1"/>
        <end position="17"/>
    </location>
</feature>
<keyword evidence="3" id="KW-1185">Reference proteome</keyword>
<organism evidence="2 3">
    <name type="scientific">Tripterygium wilfordii</name>
    <name type="common">Thunder God vine</name>
    <dbReference type="NCBI Taxonomy" id="458696"/>
    <lineage>
        <taxon>Eukaryota</taxon>
        <taxon>Viridiplantae</taxon>
        <taxon>Streptophyta</taxon>
        <taxon>Embryophyta</taxon>
        <taxon>Tracheophyta</taxon>
        <taxon>Spermatophyta</taxon>
        <taxon>Magnoliopsida</taxon>
        <taxon>eudicotyledons</taxon>
        <taxon>Gunneridae</taxon>
        <taxon>Pentapetalae</taxon>
        <taxon>rosids</taxon>
        <taxon>fabids</taxon>
        <taxon>Celastrales</taxon>
        <taxon>Celastraceae</taxon>
        <taxon>Tripterygium</taxon>
    </lineage>
</organism>